<proteinExistence type="predicted"/>
<protein>
    <submittedName>
        <fullName evidence="1">Uncharacterized protein</fullName>
    </submittedName>
</protein>
<reference evidence="1" key="1">
    <citation type="submission" date="2021-02" db="EMBL/GenBank/DDBJ databases">
        <authorList>
            <consortium name="DOE Joint Genome Institute"/>
            <person name="Ahrendt S."/>
            <person name="Looney B.P."/>
            <person name="Miyauchi S."/>
            <person name="Morin E."/>
            <person name="Drula E."/>
            <person name="Courty P.E."/>
            <person name="Chicoki N."/>
            <person name="Fauchery L."/>
            <person name="Kohler A."/>
            <person name="Kuo A."/>
            <person name="Labutti K."/>
            <person name="Pangilinan J."/>
            <person name="Lipzen A."/>
            <person name="Riley R."/>
            <person name="Andreopoulos W."/>
            <person name="He G."/>
            <person name="Johnson J."/>
            <person name="Barry K.W."/>
            <person name="Grigoriev I.V."/>
            <person name="Nagy L."/>
            <person name="Hibbett D."/>
            <person name="Henrissat B."/>
            <person name="Matheny P.B."/>
            <person name="Labbe J."/>
            <person name="Martin F."/>
        </authorList>
    </citation>
    <scope>NUCLEOTIDE SEQUENCE</scope>
    <source>
        <strain evidence="1">EC-137</strain>
    </source>
</reference>
<reference evidence="1" key="2">
    <citation type="journal article" date="2022" name="New Phytol.">
        <title>Evolutionary transition to the ectomycorrhizal habit in the genomes of a hyperdiverse lineage of mushroom-forming fungi.</title>
        <authorList>
            <person name="Looney B."/>
            <person name="Miyauchi S."/>
            <person name="Morin E."/>
            <person name="Drula E."/>
            <person name="Courty P.E."/>
            <person name="Kohler A."/>
            <person name="Kuo A."/>
            <person name="LaButti K."/>
            <person name="Pangilinan J."/>
            <person name="Lipzen A."/>
            <person name="Riley R."/>
            <person name="Andreopoulos W."/>
            <person name="He G."/>
            <person name="Johnson J."/>
            <person name="Nolan M."/>
            <person name="Tritt A."/>
            <person name="Barry K.W."/>
            <person name="Grigoriev I.V."/>
            <person name="Nagy L.G."/>
            <person name="Hibbett D."/>
            <person name="Henrissat B."/>
            <person name="Matheny P.B."/>
            <person name="Labbe J."/>
            <person name="Martin F.M."/>
        </authorList>
    </citation>
    <scope>NUCLEOTIDE SEQUENCE</scope>
    <source>
        <strain evidence="1">EC-137</strain>
    </source>
</reference>
<evidence type="ECO:0000313" key="2">
    <source>
        <dbReference type="Proteomes" id="UP000814128"/>
    </source>
</evidence>
<dbReference type="Proteomes" id="UP000814128">
    <property type="component" value="Unassembled WGS sequence"/>
</dbReference>
<organism evidence="1 2">
    <name type="scientific">Vararia minispora EC-137</name>
    <dbReference type="NCBI Taxonomy" id="1314806"/>
    <lineage>
        <taxon>Eukaryota</taxon>
        <taxon>Fungi</taxon>
        <taxon>Dikarya</taxon>
        <taxon>Basidiomycota</taxon>
        <taxon>Agaricomycotina</taxon>
        <taxon>Agaricomycetes</taxon>
        <taxon>Russulales</taxon>
        <taxon>Lachnocladiaceae</taxon>
        <taxon>Vararia</taxon>
    </lineage>
</organism>
<keyword evidence="2" id="KW-1185">Reference proteome</keyword>
<gene>
    <name evidence="1" type="ORF">K488DRAFT_85657</name>
</gene>
<comment type="caution">
    <text evidence="1">The sequence shown here is derived from an EMBL/GenBank/DDBJ whole genome shotgun (WGS) entry which is preliminary data.</text>
</comment>
<name>A0ACB8QLH7_9AGAM</name>
<evidence type="ECO:0000313" key="1">
    <source>
        <dbReference type="EMBL" id="KAI0032683.1"/>
    </source>
</evidence>
<dbReference type="EMBL" id="MU273539">
    <property type="protein sequence ID" value="KAI0032683.1"/>
    <property type="molecule type" value="Genomic_DNA"/>
</dbReference>
<sequence>MSGDDGHQKKSVLITGCSTGGIGHALALEFQLQGFYVIATARDPKKMQDLIDHRLIETVQLDVCNPASIRIAREEVERLLDGTGLDILINNAGGDSTPQPAVEVDMNVAQATMDVNFFGIVRTTMEFAPLLIQSGAGRVVNISSAAGLMPIPYLSIYGAAKAAVNAYSDSLRVELEPFNVGVTTVITGSVANSKDRTKFELELTPSSRYHAGKPAYQEAMMKNAAQRLMPAAQYAKALVHEMMRRHPSRTMYLGEGAWYAWLMTSFAPRSWIHSLMVRMWGINDLKQSKKTA</sequence>
<accession>A0ACB8QLH7</accession>